<dbReference type="PANTHER" id="PTHR11735:SF11">
    <property type="entry name" value="TRNA THREONYLCARBAMOYLADENOSINE BIOSYNTHESIS PROTEIN TSAB"/>
    <property type="match status" value="1"/>
</dbReference>
<dbReference type="Proteomes" id="UP001156682">
    <property type="component" value="Unassembled WGS sequence"/>
</dbReference>
<keyword evidence="6" id="KW-1185">Reference proteome</keyword>
<dbReference type="Gene3D" id="3.30.420.40">
    <property type="match status" value="2"/>
</dbReference>
<dbReference type="InterPro" id="IPR000905">
    <property type="entry name" value="Gcp-like_dom"/>
</dbReference>
<dbReference type="SUPFAM" id="SSF53067">
    <property type="entry name" value="Actin-like ATPase domain"/>
    <property type="match status" value="2"/>
</dbReference>
<gene>
    <name evidence="5" type="ORF">GCM10007878_08630</name>
</gene>
<dbReference type="InterPro" id="IPR022496">
    <property type="entry name" value="T6A_TsaB"/>
</dbReference>
<evidence type="ECO:0000313" key="6">
    <source>
        <dbReference type="Proteomes" id="UP001156682"/>
    </source>
</evidence>
<evidence type="ECO:0000259" key="4">
    <source>
        <dbReference type="Pfam" id="PF00814"/>
    </source>
</evidence>
<dbReference type="Pfam" id="PF00814">
    <property type="entry name" value="TsaD"/>
    <property type="match status" value="1"/>
</dbReference>
<reference evidence="6" key="1">
    <citation type="journal article" date="2019" name="Int. J. Syst. Evol. Microbiol.">
        <title>The Global Catalogue of Microorganisms (GCM) 10K type strain sequencing project: providing services to taxonomists for standard genome sequencing and annotation.</title>
        <authorList>
            <consortium name="The Broad Institute Genomics Platform"/>
            <consortium name="The Broad Institute Genome Sequencing Center for Infectious Disease"/>
            <person name="Wu L."/>
            <person name="Ma J."/>
        </authorList>
    </citation>
    <scope>NUCLEOTIDE SEQUENCE [LARGE SCALE GENOMIC DNA]</scope>
    <source>
        <strain evidence="6">NBRC 100033</strain>
    </source>
</reference>
<dbReference type="InterPro" id="IPR043129">
    <property type="entry name" value="ATPase_NBD"/>
</dbReference>
<dbReference type="RefSeq" id="WP_027852006.1">
    <property type="nucleotide sequence ID" value="NZ_BSOR01000015.1"/>
</dbReference>
<dbReference type="PANTHER" id="PTHR11735">
    <property type="entry name" value="TRNA N6-ADENOSINE THREONYLCARBAMOYLTRANSFERASE"/>
    <property type="match status" value="1"/>
</dbReference>
<proteinExistence type="inferred from homology"/>
<organism evidence="5 6">
    <name type="scientific">Marinospirillum insulare</name>
    <dbReference type="NCBI Taxonomy" id="217169"/>
    <lineage>
        <taxon>Bacteria</taxon>
        <taxon>Pseudomonadati</taxon>
        <taxon>Pseudomonadota</taxon>
        <taxon>Gammaproteobacteria</taxon>
        <taxon>Oceanospirillales</taxon>
        <taxon>Oceanospirillaceae</taxon>
        <taxon>Marinospirillum</taxon>
    </lineage>
</organism>
<protein>
    <recommendedName>
        <fullName evidence="2">tRNA threonylcarbamoyladenosine biosynthesis protein TsaB</fullName>
    </recommendedName>
    <alternativeName>
        <fullName evidence="3">t(6)A37 threonylcarbamoyladenosine biosynthesis protein TsaB</fullName>
    </alternativeName>
</protein>
<dbReference type="EMBL" id="BSOR01000015">
    <property type="protein sequence ID" value="GLR63428.1"/>
    <property type="molecule type" value="Genomic_DNA"/>
</dbReference>
<comment type="similarity">
    <text evidence="1">Belongs to the KAE1 / TsaD family. TsaB subfamily.</text>
</comment>
<evidence type="ECO:0000256" key="2">
    <source>
        <dbReference type="ARBA" id="ARBA00019012"/>
    </source>
</evidence>
<evidence type="ECO:0000313" key="5">
    <source>
        <dbReference type="EMBL" id="GLR63428.1"/>
    </source>
</evidence>
<name>A0ABQ5ZVT9_9GAMM</name>
<evidence type="ECO:0000256" key="3">
    <source>
        <dbReference type="ARBA" id="ARBA00032446"/>
    </source>
</evidence>
<feature type="domain" description="Gcp-like" evidence="4">
    <location>
        <begin position="33"/>
        <end position="146"/>
    </location>
</feature>
<dbReference type="NCBIfam" id="TIGR03725">
    <property type="entry name" value="T6A_YeaZ"/>
    <property type="match status" value="1"/>
</dbReference>
<accession>A0ABQ5ZVT9</accession>
<dbReference type="CDD" id="cd24032">
    <property type="entry name" value="ASKHA_NBD_TsaB"/>
    <property type="match status" value="1"/>
</dbReference>
<sequence length="227" mass="24323">MTCILALDTSTDAGSVAVWLNGEVLEDFQLLPRQQAQALLPQIKGLLNKAGIELTQVDALAFGRGPGSFTGLRIAAASIQGLALALDKPVIPISTLEAMAWTAINQQGINQVLTLLDARMDEVYYSAWQAEGVWPVALMDEQLAAPEWVSLPALAKEAPWALVGSGACYAERLNSEVTEKIAVYLPDVLPSAKALVHLAHRCWLKGEVKDAAAAVPIYLRDKVTHGS</sequence>
<evidence type="ECO:0000256" key="1">
    <source>
        <dbReference type="ARBA" id="ARBA00010493"/>
    </source>
</evidence>
<comment type="caution">
    <text evidence="5">The sequence shown here is derived from an EMBL/GenBank/DDBJ whole genome shotgun (WGS) entry which is preliminary data.</text>
</comment>